<organism evidence="2 3">
    <name type="scientific">Streptosporangium album</name>
    <dbReference type="NCBI Taxonomy" id="47479"/>
    <lineage>
        <taxon>Bacteria</taxon>
        <taxon>Bacillati</taxon>
        <taxon>Actinomycetota</taxon>
        <taxon>Actinomycetes</taxon>
        <taxon>Streptosporangiales</taxon>
        <taxon>Streptosporangiaceae</taxon>
        <taxon>Streptosporangium</taxon>
    </lineage>
</organism>
<evidence type="ECO:0000313" key="2">
    <source>
        <dbReference type="EMBL" id="MBB4936889.1"/>
    </source>
</evidence>
<dbReference type="EMBL" id="JACHJU010000001">
    <property type="protein sequence ID" value="MBB4936889.1"/>
    <property type="molecule type" value="Genomic_DNA"/>
</dbReference>
<dbReference type="PROSITE" id="PS51257">
    <property type="entry name" value="PROKAR_LIPOPROTEIN"/>
    <property type="match status" value="1"/>
</dbReference>
<keyword evidence="3" id="KW-1185">Reference proteome</keyword>
<proteinExistence type="predicted"/>
<dbReference type="Pfam" id="PF13349">
    <property type="entry name" value="DUF4097"/>
    <property type="match status" value="1"/>
</dbReference>
<gene>
    <name evidence="2" type="ORF">FHR32_001194</name>
</gene>
<comment type="caution">
    <text evidence="2">The sequence shown here is derived from an EMBL/GenBank/DDBJ whole genome shotgun (WGS) entry which is preliminary data.</text>
</comment>
<evidence type="ECO:0000313" key="3">
    <source>
        <dbReference type="Proteomes" id="UP000534286"/>
    </source>
</evidence>
<reference evidence="2 3" key="1">
    <citation type="submission" date="2020-08" db="EMBL/GenBank/DDBJ databases">
        <title>Sequencing the genomes of 1000 actinobacteria strains.</title>
        <authorList>
            <person name="Klenk H.-P."/>
        </authorList>
    </citation>
    <scope>NUCLEOTIDE SEQUENCE [LARGE SCALE GENOMIC DNA]</scope>
    <source>
        <strain evidence="2 3">DSM 43023</strain>
    </source>
</reference>
<sequence length="229" mass="23455">MKTIVMAGGLLVSAALLTGCGLTSIGGSANRDTVTYQVTDKVAKLSLKSGSGDADITETGGNAVRVVEMLRWNDEKPETEHKVDGDLLSMSYDCPAKWDNCGVDYKIEIPKGLQVDLDGGSGDITLTSLTGPIGVSVGSGNVKGTGLAGEQVSVETRSGDAELKYTAVPGGVDMKTGSGNATLHVPDGPYEVRTKAGSGEIQVSVKNVVSSPHKVTMTTGSGDINVLPG</sequence>
<protein>
    <recommendedName>
        <fullName evidence="1">DUF4097 domain-containing protein</fullName>
    </recommendedName>
</protein>
<dbReference type="AlphaFoldDB" id="A0A7W7RRJ3"/>
<feature type="domain" description="DUF4097" evidence="1">
    <location>
        <begin position="43"/>
        <end position="226"/>
    </location>
</feature>
<dbReference type="Proteomes" id="UP000534286">
    <property type="component" value="Unassembled WGS sequence"/>
</dbReference>
<dbReference type="Gene3D" id="2.160.20.120">
    <property type="match status" value="1"/>
</dbReference>
<evidence type="ECO:0000259" key="1">
    <source>
        <dbReference type="Pfam" id="PF13349"/>
    </source>
</evidence>
<dbReference type="RefSeq" id="WP_184753352.1">
    <property type="nucleotide sequence ID" value="NZ_BAABEK010000099.1"/>
</dbReference>
<name>A0A7W7RRJ3_9ACTN</name>
<accession>A0A7W7RRJ3</accession>
<dbReference type="InterPro" id="IPR025164">
    <property type="entry name" value="Toastrack_DUF4097"/>
</dbReference>